<feature type="compositionally biased region" description="Polar residues" evidence="1">
    <location>
        <begin position="1"/>
        <end position="11"/>
    </location>
</feature>
<feature type="region of interest" description="Disordered" evidence="1">
    <location>
        <begin position="1"/>
        <end position="179"/>
    </location>
</feature>
<gene>
    <name evidence="2" type="ORF">LTR05_002977</name>
</gene>
<feature type="compositionally biased region" description="Polar residues" evidence="1">
    <location>
        <begin position="40"/>
        <end position="57"/>
    </location>
</feature>
<dbReference type="PANTHER" id="PTHR28307:SF2">
    <property type="entry name" value="PROTEIN PAL1"/>
    <property type="match status" value="1"/>
</dbReference>
<feature type="compositionally biased region" description="Basic residues" evidence="1">
    <location>
        <begin position="333"/>
        <end position="347"/>
    </location>
</feature>
<keyword evidence="3" id="KW-1185">Reference proteome</keyword>
<feature type="compositionally biased region" description="Basic and acidic residues" evidence="1">
    <location>
        <begin position="383"/>
        <end position="393"/>
    </location>
</feature>
<dbReference type="PANTHER" id="PTHR28307">
    <property type="entry name" value="PROTEIN PAL1"/>
    <property type="match status" value="1"/>
</dbReference>
<feature type="compositionally biased region" description="Basic and acidic residues" evidence="1">
    <location>
        <begin position="105"/>
        <end position="169"/>
    </location>
</feature>
<comment type="caution">
    <text evidence="2">The sequence shown here is derived from an EMBL/GenBank/DDBJ whole genome shotgun (WGS) entry which is preliminary data.</text>
</comment>
<evidence type="ECO:0000313" key="2">
    <source>
        <dbReference type="EMBL" id="KAK5088756.1"/>
    </source>
</evidence>
<dbReference type="InterPro" id="IPR013226">
    <property type="entry name" value="Pal1"/>
</dbReference>
<sequence>MSNNPFRNKLTSPIYAQPSPQPTSTNPFLDASEINRVDENNQMARTANQSIEKTTNGFGAMNINDRQNEPQQIRSRQTNAGPRRPDHPSLRGFPEPPGHRPSVSNEDKIRQQTRGELDIFADRFGLKPKSSERERRPRRNSESSVRDKAVMDPEEERKRRERAYRESKRSGSKSTKPNKKLDVIDKLDVTSIYGTGLFHHDGPFDACNPHRNRRREKYAPMQAFPKDSVNMVMGGSGPVNRQMDYDRFHGRGEEAHGDFNDAAIIEEAEPYRKDVKADPALGYNPNAREVIHGNESVGLGTSTFLEGAPASRAAIQRRESEYETQQVEERPGLGRKKSLAQKIRGVRPNRDRWGSPEGRGPASPPLTGPMTGQSESGVNPFFREFDGETKKEPTAITFDEQAKTGRARAPSSPKRNMLERTTTIESVEGSTKPTGLLGRMKSLKGGRRPVRRDTSG</sequence>
<dbReference type="Pfam" id="PF08316">
    <property type="entry name" value="Pal1"/>
    <property type="match status" value="1"/>
</dbReference>
<organism evidence="2 3">
    <name type="scientific">Lithohypha guttulata</name>
    <dbReference type="NCBI Taxonomy" id="1690604"/>
    <lineage>
        <taxon>Eukaryota</taxon>
        <taxon>Fungi</taxon>
        <taxon>Dikarya</taxon>
        <taxon>Ascomycota</taxon>
        <taxon>Pezizomycotina</taxon>
        <taxon>Eurotiomycetes</taxon>
        <taxon>Chaetothyriomycetidae</taxon>
        <taxon>Chaetothyriales</taxon>
        <taxon>Trichomeriaceae</taxon>
        <taxon>Lithohypha</taxon>
    </lineage>
</organism>
<feature type="compositionally biased region" description="Polar residues" evidence="1">
    <location>
        <begin position="419"/>
        <end position="433"/>
    </location>
</feature>
<dbReference type="AlphaFoldDB" id="A0AAN7YII0"/>
<accession>A0AAN7YII0</accession>
<evidence type="ECO:0000313" key="3">
    <source>
        <dbReference type="Proteomes" id="UP001309876"/>
    </source>
</evidence>
<evidence type="ECO:0000256" key="1">
    <source>
        <dbReference type="SAM" id="MobiDB-lite"/>
    </source>
</evidence>
<feature type="compositionally biased region" description="Basic residues" evidence="1">
    <location>
        <begin position="441"/>
        <end position="450"/>
    </location>
</feature>
<name>A0AAN7YII0_9EURO</name>
<feature type="compositionally biased region" description="Polar residues" evidence="1">
    <location>
        <begin position="69"/>
        <end position="80"/>
    </location>
</feature>
<dbReference type="EMBL" id="JAVRRJ010000002">
    <property type="protein sequence ID" value="KAK5088756.1"/>
    <property type="molecule type" value="Genomic_DNA"/>
</dbReference>
<dbReference type="Proteomes" id="UP001309876">
    <property type="component" value="Unassembled WGS sequence"/>
</dbReference>
<proteinExistence type="predicted"/>
<protein>
    <submittedName>
        <fullName evidence="2">Uncharacterized protein</fullName>
    </submittedName>
</protein>
<reference evidence="2 3" key="1">
    <citation type="submission" date="2023-08" db="EMBL/GenBank/DDBJ databases">
        <title>Black Yeasts Isolated from many extreme environments.</title>
        <authorList>
            <person name="Coleine C."/>
            <person name="Stajich J.E."/>
            <person name="Selbmann L."/>
        </authorList>
    </citation>
    <scope>NUCLEOTIDE SEQUENCE [LARGE SCALE GENOMIC DNA]</scope>
    <source>
        <strain evidence="2 3">CCFEE 5910</strain>
    </source>
</reference>
<feature type="region of interest" description="Disordered" evidence="1">
    <location>
        <begin position="310"/>
        <end position="456"/>
    </location>
</feature>
<feature type="compositionally biased region" description="Basic and acidic residues" evidence="1">
    <location>
        <begin position="316"/>
        <end position="332"/>
    </location>
</feature>
<dbReference type="GO" id="GO:0005737">
    <property type="term" value="C:cytoplasm"/>
    <property type="evidence" value="ECO:0007669"/>
    <property type="project" value="TreeGrafter"/>
</dbReference>